<dbReference type="EMBL" id="HG994356">
    <property type="protein sequence ID" value="CAF2141844.1"/>
    <property type="molecule type" value="Genomic_DNA"/>
</dbReference>
<name>A0A816X5D4_BRANA</name>
<dbReference type="Proteomes" id="UP001295469">
    <property type="component" value="Chromosome A02"/>
</dbReference>
<sequence length="42" mass="4878">MASRSLSFFKFQRFSVEINGHFYSKLNHGEDCFDCCNHKGSC</sequence>
<protein>
    <submittedName>
        <fullName evidence="1">(rape) hypothetical protein</fullName>
    </submittedName>
</protein>
<gene>
    <name evidence="1" type="ORF">DARMORV10_A02P27310.1</name>
</gene>
<proteinExistence type="predicted"/>
<reference evidence="1" key="1">
    <citation type="submission" date="2021-01" db="EMBL/GenBank/DDBJ databases">
        <authorList>
            <consortium name="Genoscope - CEA"/>
            <person name="William W."/>
        </authorList>
    </citation>
    <scope>NUCLEOTIDE SEQUENCE</scope>
</reference>
<evidence type="ECO:0000313" key="1">
    <source>
        <dbReference type="EMBL" id="CAF2141844.1"/>
    </source>
</evidence>
<accession>A0A816X5D4</accession>
<dbReference type="AlphaFoldDB" id="A0A816X5D4"/>
<organism evidence="1">
    <name type="scientific">Brassica napus</name>
    <name type="common">Rape</name>
    <dbReference type="NCBI Taxonomy" id="3708"/>
    <lineage>
        <taxon>Eukaryota</taxon>
        <taxon>Viridiplantae</taxon>
        <taxon>Streptophyta</taxon>
        <taxon>Embryophyta</taxon>
        <taxon>Tracheophyta</taxon>
        <taxon>Spermatophyta</taxon>
        <taxon>Magnoliopsida</taxon>
        <taxon>eudicotyledons</taxon>
        <taxon>Gunneridae</taxon>
        <taxon>Pentapetalae</taxon>
        <taxon>rosids</taxon>
        <taxon>malvids</taxon>
        <taxon>Brassicales</taxon>
        <taxon>Brassicaceae</taxon>
        <taxon>Brassiceae</taxon>
        <taxon>Brassica</taxon>
    </lineage>
</organism>